<evidence type="ECO:0000313" key="2">
    <source>
        <dbReference type="Proteomes" id="UP000267027"/>
    </source>
</evidence>
<dbReference type="OMA" id="AIGHITV"/>
<name>A0A0R3PPD3_ANGCS</name>
<reference evidence="1 2" key="2">
    <citation type="submission" date="2018-11" db="EMBL/GenBank/DDBJ databases">
        <authorList>
            <consortium name="Pathogen Informatics"/>
        </authorList>
    </citation>
    <scope>NUCLEOTIDE SEQUENCE [LARGE SCALE GENOMIC DNA]</scope>
    <source>
        <strain evidence="1 2">Costa Rica</strain>
    </source>
</reference>
<organism evidence="3">
    <name type="scientific">Angiostrongylus costaricensis</name>
    <name type="common">Nematode worm</name>
    <dbReference type="NCBI Taxonomy" id="334426"/>
    <lineage>
        <taxon>Eukaryota</taxon>
        <taxon>Metazoa</taxon>
        <taxon>Ecdysozoa</taxon>
        <taxon>Nematoda</taxon>
        <taxon>Chromadorea</taxon>
        <taxon>Rhabditida</taxon>
        <taxon>Rhabditina</taxon>
        <taxon>Rhabditomorpha</taxon>
        <taxon>Strongyloidea</taxon>
        <taxon>Metastrongylidae</taxon>
        <taxon>Angiostrongylus</taxon>
    </lineage>
</organism>
<gene>
    <name evidence="1" type="ORF">ACOC_LOCUS7041</name>
</gene>
<dbReference type="EMBL" id="UYYA01004000">
    <property type="protein sequence ID" value="VDM58626.1"/>
    <property type="molecule type" value="Genomic_DNA"/>
</dbReference>
<dbReference type="AlphaFoldDB" id="A0A0R3PPD3"/>
<dbReference type="WBParaSite" id="ACOC_0000704001-mRNA-1">
    <property type="protein sequence ID" value="ACOC_0000704001-mRNA-1"/>
    <property type="gene ID" value="ACOC_0000704001"/>
</dbReference>
<sequence>MATKTIQGNSQFQKLHPQRWTWESRNGEYHNAIGHITVNRFCLTHVAVFPKFYTGSENRHVRARFYFWQKGEKAANFRNPSPKTTINWDLFDSSVGCCEDAVVDNIDEEYDRFIQHLHVSAMNAESSEVTKRLKLIRWRGIVRTAGNRKLTYELAKQCRQAVKEDLKERRVAVMVEAAGAGKSIRKPHRSLANYQIKVIAV</sequence>
<reference evidence="3" key="1">
    <citation type="submission" date="2017-02" db="UniProtKB">
        <authorList>
            <consortium name="WormBaseParasite"/>
        </authorList>
    </citation>
    <scope>IDENTIFICATION</scope>
</reference>
<protein>
    <submittedName>
        <fullName evidence="3">Transposase</fullName>
    </submittedName>
</protein>
<evidence type="ECO:0000313" key="1">
    <source>
        <dbReference type="EMBL" id="VDM58626.1"/>
    </source>
</evidence>
<keyword evidence="2" id="KW-1185">Reference proteome</keyword>
<dbReference type="OrthoDB" id="5847409at2759"/>
<evidence type="ECO:0000313" key="3">
    <source>
        <dbReference type="WBParaSite" id="ACOC_0000704001-mRNA-1"/>
    </source>
</evidence>
<proteinExistence type="predicted"/>
<dbReference type="Proteomes" id="UP000267027">
    <property type="component" value="Unassembled WGS sequence"/>
</dbReference>
<accession>A0A0R3PPD3</accession>